<reference evidence="1 2" key="1">
    <citation type="journal article" date="2023" name="Plants (Basel)">
        <title>Bridging the Gap: Combining Genomics and Transcriptomics Approaches to Understand Stylosanthes scabra, an Orphan Legume from the Brazilian Caatinga.</title>
        <authorList>
            <person name="Ferreira-Neto J.R.C."/>
            <person name="da Silva M.D."/>
            <person name="Binneck E."/>
            <person name="de Melo N.F."/>
            <person name="da Silva R.H."/>
            <person name="de Melo A.L.T.M."/>
            <person name="Pandolfi V."/>
            <person name="Bustamante F.O."/>
            <person name="Brasileiro-Vidal A.C."/>
            <person name="Benko-Iseppon A.M."/>
        </authorList>
    </citation>
    <scope>NUCLEOTIDE SEQUENCE [LARGE SCALE GENOMIC DNA]</scope>
    <source>
        <tissue evidence="1">Leaves</tissue>
    </source>
</reference>
<proteinExistence type="predicted"/>
<dbReference type="Proteomes" id="UP001341840">
    <property type="component" value="Unassembled WGS sequence"/>
</dbReference>
<evidence type="ECO:0000313" key="2">
    <source>
        <dbReference type="Proteomes" id="UP001341840"/>
    </source>
</evidence>
<dbReference type="EMBL" id="JASCZI010120847">
    <property type="protein sequence ID" value="MED6155781.1"/>
    <property type="molecule type" value="Genomic_DNA"/>
</dbReference>
<accession>A0ABU6U3V8</accession>
<name>A0ABU6U3V8_9FABA</name>
<sequence length="151" mass="17185">MKATEKLVLVADVAYKRERDPSANSEIAMMVCGEQEVKIVITKETLNEWDFEGVKKCPSFDVVMEINPLAEFVKLEHIKVEEVRGRIVHTKEVLNKWNLLKDKSYSSKDSSKGSSKGSNDQTVTWLYMTKSCESLDGVGRKCDLATWSYRT</sequence>
<organism evidence="1 2">
    <name type="scientific">Stylosanthes scabra</name>
    <dbReference type="NCBI Taxonomy" id="79078"/>
    <lineage>
        <taxon>Eukaryota</taxon>
        <taxon>Viridiplantae</taxon>
        <taxon>Streptophyta</taxon>
        <taxon>Embryophyta</taxon>
        <taxon>Tracheophyta</taxon>
        <taxon>Spermatophyta</taxon>
        <taxon>Magnoliopsida</taxon>
        <taxon>eudicotyledons</taxon>
        <taxon>Gunneridae</taxon>
        <taxon>Pentapetalae</taxon>
        <taxon>rosids</taxon>
        <taxon>fabids</taxon>
        <taxon>Fabales</taxon>
        <taxon>Fabaceae</taxon>
        <taxon>Papilionoideae</taxon>
        <taxon>50 kb inversion clade</taxon>
        <taxon>dalbergioids sensu lato</taxon>
        <taxon>Dalbergieae</taxon>
        <taxon>Pterocarpus clade</taxon>
        <taxon>Stylosanthes</taxon>
    </lineage>
</organism>
<protein>
    <submittedName>
        <fullName evidence="1">Uncharacterized protein</fullName>
    </submittedName>
</protein>
<keyword evidence="2" id="KW-1185">Reference proteome</keyword>
<gene>
    <name evidence="1" type="ORF">PIB30_008365</name>
</gene>
<evidence type="ECO:0000313" key="1">
    <source>
        <dbReference type="EMBL" id="MED6155781.1"/>
    </source>
</evidence>
<comment type="caution">
    <text evidence="1">The sequence shown here is derived from an EMBL/GenBank/DDBJ whole genome shotgun (WGS) entry which is preliminary data.</text>
</comment>